<accession>A0A1I4AP22</accession>
<dbReference type="SUPFAM" id="SSF82714">
    <property type="entry name" value="Multidrug efflux transporter AcrB TolC docking domain, DN and DC subdomains"/>
    <property type="match status" value="2"/>
</dbReference>
<organism evidence="9 10">
    <name type="scientific">Falsiroseomonas stagni DSM 19981</name>
    <dbReference type="NCBI Taxonomy" id="1123062"/>
    <lineage>
        <taxon>Bacteria</taxon>
        <taxon>Pseudomonadati</taxon>
        <taxon>Pseudomonadota</taxon>
        <taxon>Alphaproteobacteria</taxon>
        <taxon>Acetobacterales</taxon>
        <taxon>Roseomonadaceae</taxon>
        <taxon>Falsiroseomonas</taxon>
    </lineage>
</organism>
<evidence type="ECO:0000313" key="9">
    <source>
        <dbReference type="EMBL" id="SFK58104.1"/>
    </source>
</evidence>
<feature type="transmembrane region" description="Helical" evidence="8">
    <location>
        <begin position="359"/>
        <end position="379"/>
    </location>
</feature>
<reference evidence="9 10" key="1">
    <citation type="submission" date="2016-10" db="EMBL/GenBank/DDBJ databases">
        <authorList>
            <person name="de Groot N.N."/>
        </authorList>
    </citation>
    <scope>NUCLEOTIDE SEQUENCE [LARGE SCALE GENOMIC DNA]</scope>
    <source>
        <strain evidence="9 10">DSM 19981</strain>
    </source>
</reference>
<dbReference type="Gene3D" id="3.30.70.1430">
    <property type="entry name" value="Multidrug efflux transporter AcrB pore domain"/>
    <property type="match status" value="2"/>
</dbReference>
<dbReference type="SUPFAM" id="SSF82866">
    <property type="entry name" value="Multidrug efflux transporter AcrB transmembrane domain"/>
    <property type="match status" value="2"/>
</dbReference>
<sequence>MVLSDVSIKRPVFATVISLMLMVLGLAALMRLPVREYPAIDPPVVSVTTTYRGASAAVVDTQITEILEAAVAGIEGIKFITSQSRDERSQITIEFRLSRNVDAASNDVRDRVARSLARLPEQADTPVVQKVDGDARPILWVALVSDVLSPMELTEVARRRFVDRLAIVEGVAQVLVLGERKPAMRLWLDRQALAARGLTVQDVEDSIRRENIELPGGRIESTARELTVRTDTRMSRPEQFRQVVLSRNANGQVTLGDVAQVEVAPEDTRGEYRINGKPGVGLGILRQSTANTLSVAQGVKDEVERIRASMPDGVEVVIGYDESTFISRSIYEVEHALVTALVLVVVVIFFFLRSWRATIIPAVAIPVSLIASFTALAALGFSLNVLTLLGLVLAIGLVVDDAIVVLENVHRRIEEGEDPLLASIRGSREIAFAVIATTLVLVAVFVPLSFMGGNTGRLFTEFGFALAASVVFSGLIALTLTPMMCSKLLKAHEGDSRLIRWTEPFFLGMNWVLRVTLKRALAAPLITLAGVAVLSGLAGVLFNILPKEFAPVEDRGTIIIPTTGPEGASFAYTREQVVRVERILQPFVERGEVESQFATIGGFQRPAQSNVANIFMRLAPWEQRDRKQQQIAAEMMPQLLAIPGVRAFALNPPSLGQRGFQPPVQFVIGGSDYGTLVQWRDRFLERARQNPRLLNLDSNYRETKPEIRVEIDRRKAAEMGLSIQAVGRTIETMLGSREVGTYVQGGDEYKILIQARESDRATPYDLQNIFVRTSAGGQLGLIAGSGSTQGALVPLSNLVTLTERARPQSLAREDRVRAITISASLASGYTLGEALAFMEQTARDVLPPEVRISYRGQSLEFKESSGALYVTFALALLVVFLVLAAQFESFIHPLIILLSTPLALTGGLLALHFTGGTLNIFSQIGMILLIGLMAKNGILVVEFANQLRDRGLSVHDAVLEASVVRLRPILMTSIATVFGAVPLAMATGAGAESRQALGVVIVGGVTFSTFITLYAVPALYLLLAPFTKPIGAVAAKLAELERTPGKPHGGHPAPAE</sequence>
<dbReference type="PRINTS" id="PR00702">
    <property type="entry name" value="ACRIFLAVINRP"/>
</dbReference>
<feature type="transmembrane region" description="Helical" evidence="8">
    <location>
        <begin position="430"/>
        <end position="450"/>
    </location>
</feature>
<dbReference type="SUPFAM" id="SSF82693">
    <property type="entry name" value="Multidrug efflux transporter AcrB pore domain, PN1, PN2, PC1 and PC2 subdomains"/>
    <property type="match status" value="3"/>
</dbReference>
<feature type="transmembrane region" description="Helical" evidence="8">
    <location>
        <begin position="969"/>
        <end position="991"/>
    </location>
</feature>
<dbReference type="Gene3D" id="3.30.70.1320">
    <property type="entry name" value="Multidrug efflux transporter AcrB pore domain like"/>
    <property type="match status" value="1"/>
</dbReference>
<dbReference type="RefSeq" id="WP_092959934.1">
    <property type="nucleotide sequence ID" value="NZ_FOSQ01000004.1"/>
</dbReference>
<dbReference type="Gene3D" id="3.30.70.1440">
    <property type="entry name" value="Multidrug efflux transporter AcrB pore domain"/>
    <property type="match status" value="1"/>
</dbReference>
<evidence type="ECO:0000256" key="7">
    <source>
        <dbReference type="ARBA" id="ARBA00023136"/>
    </source>
</evidence>
<keyword evidence="10" id="KW-1185">Reference proteome</keyword>
<evidence type="ECO:0000256" key="1">
    <source>
        <dbReference type="ARBA" id="ARBA00004429"/>
    </source>
</evidence>
<dbReference type="GO" id="GO:0042910">
    <property type="term" value="F:xenobiotic transmembrane transporter activity"/>
    <property type="evidence" value="ECO:0007669"/>
    <property type="project" value="TreeGrafter"/>
</dbReference>
<feature type="transmembrane region" description="Helical" evidence="8">
    <location>
        <begin position="12"/>
        <end position="32"/>
    </location>
</feature>
<dbReference type="OrthoDB" id="9806532at2"/>
<dbReference type="Gene3D" id="3.30.2090.10">
    <property type="entry name" value="Multidrug efflux transporter AcrB TolC docking domain, DN and DC subdomains"/>
    <property type="match status" value="2"/>
</dbReference>
<feature type="transmembrane region" description="Helical" evidence="8">
    <location>
        <begin position="920"/>
        <end position="941"/>
    </location>
</feature>
<evidence type="ECO:0000256" key="6">
    <source>
        <dbReference type="ARBA" id="ARBA00022989"/>
    </source>
</evidence>
<feature type="transmembrane region" description="Helical" evidence="8">
    <location>
        <begin position="997"/>
        <end position="1023"/>
    </location>
</feature>
<dbReference type="PANTHER" id="PTHR32063:SF14">
    <property type="entry name" value="BLL4319 PROTEIN"/>
    <property type="match status" value="1"/>
</dbReference>
<evidence type="ECO:0000256" key="8">
    <source>
        <dbReference type="SAM" id="Phobius"/>
    </source>
</evidence>
<evidence type="ECO:0000313" key="10">
    <source>
        <dbReference type="Proteomes" id="UP000199473"/>
    </source>
</evidence>
<dbReference type="Proteomes" id="UP000199473">
    <property type="component" value="Unassembled WGS sequence"/>
</dbReference>
<protein>
    <submittedName>
        <fullName evidence="9">Multidrug efflux pump</fullName>
    </submittedName>
</protein>
<dbReference type="AlphaFoldDB" id="A0A1I4AP22"/>
<evidence type="ECO:0000256" key="3">
    <source>
        <dbReference type="ARBA" id="ARBA00022475"/>
    </source>
</evidence>
<name>A0A1I4AP22_9PROT</name>
<feature type="transmembrane region" description="Helical" evidence="8">
    <location>
        <begin position="894"/>
        <end position="914"/>
    </location>
</feature>
<evidence type="ECO:0000256" key="4">
    <source>
        <dbReference type="ARBA" id="ARBA00022519"/>
    </source>
</evidence>
<dbReference type="InterPro" id="IPR001036">
    <property type="entry name" value="Acrflvin-R"/>
</dbReference>
<dbReference type="EMBL" id="FOSQ01000004">
    <property type="protein sequence ID" value="SFK58104.1"/>
    <property type="molecule type" value="Genomic_DNA"/>
</dbReference>
<feature type="transmembrane region" description="Helical" evidence="8">
    <location>
        <begin position="385"/>
        <end position="409"/>
    </location>
</feature>
<feature type="transmembrane region" description="Helical" evidence="8">
    <location>
        <begin position="335"/>
        <end position="352"/>
    </location>
</feature>
<dbReference type="Gene3D" id="1.20.1640.10">
    <property type="entry name" value="Multidrug efflux transporter AcrB transmembrane domain"/>
    <property type="match status" value="2"/>
</dbReference>
<dbReference type="InterPro" id="IPR027463">
    <property type="entry name" value="AcrB_DN_DC_subdom"/>
</dbReference>
<dbReference type="PANTHER" id="PTHR32063">
    <property type="match status" value="1"/>
</dbReference>
<proteinExistence type="predicted"/>
<dbReference type="GO" id="GO:0005886">
    <property type="term" value="C:plasma membrane"/>
    <property type="evidence" value="ECO:0007669"/>
    <property type="project" value="UniProtKB-SubCell"/>
</dbReference>
<comment type="subcellular location">
    <subcellularLocation>
        <location evidence="1">Cell inner membrane</location>
        <topology evidence="1">Multi-pass membrane protein</topology>
    </subcellularLocation>
</comment>
<feature type="transmembrane region" description="Helical" evidence="8">
    <location>
        <begin position="462"/>
        <end position="480"/>
    </location>
</feature>
<feature type="transmembrane region" description="Helical" evidence="8">
    <location>
        <begin position="521"/>
        <end position="545"/>
    </location>
</feature>
<keyword evidence="6 8" id="KW-1133">Transmembrane helix</keyword>
<dbReference type="FunFam" id="1.20.1640.10:FF:000001">
    <property type="entry name" value="Efflux pump membrane transporter"/>
    <property type="match status" value="1"/>
</dbReference>
<keyword evidence="7 8" id="KW-0472">Membrane</keyword>
<gene>
    <name evidence="9" type="ORF">SAMN02745775_10427</name>
</gene>
<keyword evidence="3" id="KW-1003">Cell membrane</keyword>
<keyword evidence="4" id="KW-0997">Cell inner membrane</keyword>
<dbReference type="STRING" id="1123062.SAMN02745775_10427"/>
<evidence type="ECO:0000256" key="2">
    <source>
        <dbReference type="ARBA" id="ARBA00022448"/>
    </source>
</evidence>
<evidence type="ECO:0000256" key="5">
    <source>
        <dbReference type="ARBA" id="ARBA00022692"/>
    </source>
</evidence>
<feature type="transmembrane region" description="Helical" evidence="8">
    <location>
        <begin position="867"/>
        <end position="887"/>
    </location>
</feature>
<keyword evidence="2" id="KW-0813">Transport</keyword>
<dbReference type="Pfam" id="PF00873">
    <property type="entry name" value="ACR_tran"/>
    <property type="match status" value="1"/>
</dbReference>
<keyword evidence="5 8" id="KW-0812">Transmembrane</keyword>